<name>A0A2S3HBZ3_9POAL</name>
<organism evidence="1">
    <name type="scientific">Panicum hallii</name>
    <dbReference type="NCBI Taxonomy" id="206008"/>
    <lineage>
        <taxon>Eukaryota</taxon>
        <taxon>Viridiplantae</taxon>
        <taxon>Streptophyta</taxon>
        <taxon>Embryophyta</taxon>
        <taxon>Tracheophyta</taxon>
        <taxon>Spermatophyta</taxon>
        <taxon>Magnoliopsida</taxon>
        <taxon>Liliopsida</taxon>
        <taxon>Poales</taxon>
        <taxon>Poaceae</taxon>
        <taxon>PACMAD clade</taxon>
        <taxon>Panicoideae</taxon>
        <taxon>Panicodae</taxon>
        <taxon>Paniceae</taxon>
        <taxon>Panicinae</taxon>
        <taxon>Panicum</taxon>
        <taxon>Panicum sect. Panicum</taxon>
    </lineage>
</organism>
<protein>
    <submittedName>
        <fullName evidence="1">Uncharacterized protein</fullName>
    </submittedName>
</protein>
<dbReference type="AlphaFoldDB" id="A0A2S3HBZ3"/>
<evidence type="ECO:0000313" key="1">
    <source>
        <dbReference type="EMBL" id="PAN19453.1"/>
    </source>
</evidence>
<dbReference type="EMBL" id="CM008048">
    <property type="protein sequence ID" value="PAN19453.1"/>
    <property type="molecule type" value="Genomic_DNA"/>
</dbReference>
<dbReference type="Gramene" id="PVH62365">
    <property type="protein sequence ID" value="PVH62365"/>
    <property type="gene ID" value="PAHAL_3G274700"/>
</dbReference>
<gene>
    <name evidence="1" type="ORF">PAHAL_3G274700</name>
</gene>
<accession>A0A2S3HBZ3</accession>
<dbReference type="EMBL" id="CM008048">
    <property type="protein sequence ID" value="PVH62363.1"/>
    <property type="molecule type" value="Genomic_DNA"/>
</dbReference>
<dbReference type="Gramene" id="PAN19453">
    <property type="protein sequence ID" value="PAN19453"/>
    <property type="gene ID" value="PAHAL_3G274700"/>
</dbReference>
<dbReference type="EMBL" id="CM008048">
    <property type="protein sequence ID" value="PVH62364.1"/>
    <property type="molecule type" value="Genomic_DNA"/>
</dbReference>
<dbReference type="Gramene" id="PVH62363">
    <property type="protein sequence ID" value="PVH62363"/>
    <property type="gene ID" value="PAHAL_3G274700"/>
</dbReference>
<reference evidence="1" key="1">
    <citation type="submission" date="2018-04" db="EMBL/GenBank/DDBJ databases">
        <title>WGS assembly of Panicum hallii.</title>
        <authorList>
            <person name="Lovell J."/>
            <person name="Jenkins J."/>
            <person name="Lowry D."/>
            <person name="Mamidi S."/>
            <person name="Sreedasyam A."/>
            <person name="Weng X."/>
            <person name="Barry K."/>
            <person name="Bonette J."/>
            <person name="Campitelli B."/>
            <person name="Daum C."/>
            <person name="Gordon S."/>
            <person name="Gould B."/>
            <person name="Lipzen A."/>
            <person name="Macqueen A."/>
            <person name="Palacio-Mejia J."/>
            <person name="Plott C."/>
            <person name="Shakirov E."/>
            <person name="Shu S."/>
            <person name="Yoshinaga Y."/>
            <person name="Zane M."/>
            <person name="Rokhsar D."/>
            <person name="Grimwood J."/>
            <person name="Schmutz J."/>
            <person name="Juenger T."/>
        </authorList>
    </citation>
    <scope>NUCLEOTIDE SEQUENCE [LARGE SCALE GENOMIC DNA]</scope>
    <source>
        <strain evidence="1">FIL2</strain>
    </source>
</reference>
<dbReference type="Gramene" id="PVH62364">
    <property type="protein sequence ID" value="PVH62364"/>
    <property type="gene ID" value="PAHAL_3G274700"/>
</dbReference>
<dbReference type="EMBL" id="CM008048">
    <property type="protein sequence ID" value="PVH62365.1"/>
    <property type="molecule type" value="Genomic_DNA"/>
</dbReference>
<proteinExistence type="predicted"/>
<sequence>MVSPVKGLDPIKDWFVICEALAEMWSALSVNVLVYGFCGGEDASEMLSDKRSVLRTPLITVMECNNLDRVLISHCAISTNKYL</sequence>
<dbReference type="Proteomes" id="UP000243499">
    <property type="component" value="Chromosome 3"/>
</dbReference>